<keyword evidence="1" id="KW-0812">Transmembrane</keyword>
<feature type="transmembrane region" description="Helical" evidence="1">
    <location>
        <begin position="149"/>
        <end position="168"/>
    </location>
</feature>
<feature type="transmembrane region" description="Helical" evidence="1">
    <location>
        <begin position="206"/>
        <end position="225"/>
    </location>
</feature>
<evidence type="ECO:0000313" key="2">
    <source>
        <dbReference type="EMBL" id="QHT94874.1"/>
    </source>
</evidence>
<feature type="transmembrane region" description="Helical" evidence="1">
    <location>
        <begin position="174"/>
        <end position="194"/>
    </location>
</feature>
<accession>A0A6C0INU7</accession>
<organism evidence="2">
    <name type="scientific">viral metagenome</name>
    <dbReference type="NCBI Taxonomy" id="1070528"/>
    <lineage>
        <taxon>unclassified sequences</taxon>
        <taxon>metagenomes</taxon>
        <taxon>organismal metagenomes</taxon>
    </lineage>
</organism>
<sequence>MSQYQQQQKRNQIILAKEELDAARANKSTAGGRFKKAESTYYSVSNKHSEYGRLLKKRHLAQALDITDEWVTIFNDYKEDIKDLITYYKSQFSFVPHLKDMNHIYKEKNTNLYGDLKKAVNDSNVAIRLSNYYNNTSEYQSFINYYLKTLYWIAFATLILLFIFLGGWRNIKTWGFIIILTLFPLILINPLIGFVFSKMEHVAIDYFYLGVSVLVIFVFSVLSYFNNLALSTFNNPE</sequence>
<proteinExistence type="predicted"/>
<name>A0A6C0INU7_9ZZZZ</name>
<reference evidence="2" key="1">
    <citation type="journal article" date="2020" name="Nature">
        <title>Giant virus diversity and host interactions through global metagenomics.</title>
        <authorList>
            <person name="Schulz F."/>
            <person name="Roux S."/>
            <person name="Paez-Espino D."/>
            <person name="Jungbluth S."/>
            <person name="Walsh D.A."/>
            <person name="Denef V.J."/>
            <person name="McMahon K.D."/>
            <person name="Konstantinidis K.T."/>
            <person name="Eloe-Fadrosh E.A."/>
            <person name="Kyrpides N.C."/>
            <person name="Woyke T."/>
        </authorList>
    </citation>
    <scope>NUCLEOTIDE SEQUENCE</scope>
    <source>
        <strain evidence="2">GVMAG-M-3300024261-37</strain>
    </source>
</reference>
<evidence type="ECO:0000256" key="1">
    <source>
        <dbReference type="SAM" id="Phobius"/>
    </source>
</evidence>
<dbReference type="AlphaFoldDB" id="A0A6C0INU7"/>
<dbReference type="EMBL" id="MN740232">
    <property type="protein sequence ID" value="QHT94874.1"/>
    <property type="molecule type" value="Genomic_DNA"/>
</dbReference>
<protein>
    <submittedName>
        <fullName evidence="2">Uncharacterized protein</fullName>
    </submittedName>
</protein>
<keyword evidence="1" id="KW-0472">Membrane</keyword>
<keyword evidence="1" id="KW-1133">Transmembrane helix</keyword>